<protein>
    <recommendedName>
        <fullName evidence="4 17">NADH-ubiquinone oxidoreductase chain 5</fullName>
        <ecNumber evidence="3 17">7.1.1.2</ecNumber>
    </recommendedName>
</protein>
<evidence type="ECO:0000256" key="6">
    <source>
        <dbReference type="ARBA" id="ARBA00022660"/>
    </source>
</evidence>
<dbReference type="InterPro" id="IPR010934">
    <property type="entry name" value="NADH_DH_su5_C"/>
</dbReference>
<feature type="transmembrane region" description="Helical" evidence="17">
    <location>
        <begin position="212"/>
        <end position="230"/>
    </location>
</feature>
<feature type="transmembrane region" description="Helical" evidence="17">
    <location>
        <begin position="87"/>
        <end position="106"/>
    </location>
</feature>
<evidence type="ECO:0000256" key="14">
    <source>
        <dbReference type="ARBA" id="ARBA00023128"/>
    </source>
</evidence>
<keyword evidence="6" id="KW-0679">Respiratory chain</keyword>
<evidence type="ECO:0000256" key="10">
    <source>
        <dbReference type="ARBA" id="ARBA00022982"/>
    </source>
</evidence>
<evidence type="ECO:0000313" key="21">
    <source>
        <dbReference type="EMBL" id="APL97242.1"/>
    </source>
</evidence>
<dbReference type="PANTHER" id="PTHR42829:SF2">
    <property type="entry name" value="NADH-UBIQUINONE OXIDOREDUCTASE CHAIN 5"/>
    <property type="match status" value="1"/>
</dbReference>
<feature type="transmembrane region" description="Helical" evidence="17">
    <location>
        <begin position="551"/>
        <end position="569"/>
    </location>
</feature>
<accession>A0A1L5BW98</accession>
<keyword evidence="8" id="KW-0999">Mitochondrion inner membrane</keyword>
<evidence type="ECO:0000256" key="15">
    <source>
        <dbReference type="ARBA" id="ARBA00023136"/>
    </source>
</evidence>
<evidence type="ECO:0000256" key="9">
    <source>
        <dbReference type="ARBA" id="ARBA00022967"/>
    </source>
</evidence>
<evidence type="ECO:0000256" key="17">
    <source>
        <dbReference type="RuleBase" id="RU003404"/>
    </source>
</evidence>
<comment type="catalytic activity">
    <reaction evidence="16 17">
        <text>a ubiquinone + NADH + 5 H(+)(in) = a ubiquinol + NAD(+) + 4 H(+)(out)</text>
        <dbReference type="Rhea" id="RHEA:29091"/>
        <dbReference type="Rhea" id="RHEA-COMP:9565"/>
        <dbReference type="Rhea" id="RHEA-COMP:9566"/>
        <dbReference type="ChEBI" id="CHEBI:15378"/>
        <dbReference type="ChEBI" id="CHEBI:16389"/>
        <dbReference type="ChEBI" id="CHEBI:17976"/>
        <dbReference type="ChEBI" id="CHEBI:57540"/>
        <dbReference type="ChEBI" id="CHEBI:57945"/>
        <dbReference type="EC" id="7.1.1.2"/>
    </reaction>
</comment>
<evidence type="ECO:0000256" key="2">
    <source>
        <dbReference type="ARBA" id="ARBA00004448"/>
    </source>
</evidence>
<feature type="transmembrane region" description="Helical" evidence="17">
    <location>
        <begin position="54"/>
        <end position="75"/>
    </location>
</feature>
<evidence type="ECO:0000256" key="4">
    <source>
        <dbReference type="ARBA" id="ARBA00021096"/>
    </source>
</evidence>
<comment type="subcellular location">
    <subcellularLocation>
        <location evidence="2">Mitochondrion inner membrane</location>
        <topology evidence="2">Multi-pass membrane protein</topology>
    </subcellularLocation>
</comment>
<dbReference type="InterPro" id="IPR001516">
    <property type="entry name" value="Proton_antipo_N"/>
</dbReference>
<keyword evidence="9" id="KW-1278">Translocase</keyword>
<dbReference type="GO" id="GO:0008137">
    <property type="term" value="F:NADH dehydrogenase (ubiquinone) activity"/>
    <property type="evidence" value="ECO:0007669"/>
    <property type="project" value="UniProtKB-EC"/>
</dbReference>
<evidence type="ECO:0000256" key="13">
    <source>
        <dbReference type="ARBA" id="ARBA00023075"/>
    </source>
</evidence>
<keyword evidence="10" id="KW-0249">Electron transport</keyword>
<evidence type="ECO:0000256" key="3">
    <source>
        <dbReference type="ARBA" id="ARBA00012944"/>
    </source>
</evidence>
<evidence type="ECO:0000259" key="20">
    <source>
        <dbReference type="Pfam" id="PF06455"/>
    </source>
</evidence>
<dbReference type="InterPro" id="IPR003945">
    <property type="entry name" value="NU5C-like"/>
</dbReference>
<feature type="domain" description="NADH dehydrogenase subunit 5 C-terminal" evidence="20">
    <location>
        <begin position="390"/>
        <end position="569"/>
    </location>
</feature>
<feature type="transmembrane region" description="Helical" evidence="17">
    <location>
        <begin position="7"/>
        <end position="34"/>
    </location>
</feature>
<feature type="transmembrane region" description="Helical" evidence="17">
    <location>
        <begin position="112"/>
        <end position="131"/>
    </location>
</feature>
<dbReference type="Pfam" id="PF06455">
    <property type="entry name" value="NADH5_C"/>
    <property type="match status" value="1"/>
</dbReference>
<feature type="transmembrane region" description="Helical" evidence="17">
    <location>
        <begin position="455"/>
        <end position="474"/>
    </location>
</feature>
<feature type="transmembrane region" description="Helical" evidence="17">
    <location>
        <begin position="242"/>
        <end position="262"/>
    </location>
</feature>
<dbReference type="EC" id="7.1.1.2" evidence="3 17"/>
<comment type="function">
    <text evidence="1">Core subunit of the mitochondrial membrane respiratory chain NADH dehydrogenase (Complex I) that is believed to belong to the minimal assembly required for catalysis. Complex I functions in the transfer of electrons from NADH to the respiratory chain. The immediate electron acceptor for the enzyme is believed to be ubiquinone.</text>
</comment>
<evidence type="ECO:0000256" key="11">
    <source>
        <dbReference type="ARBA" id="ARBA00022989"/>
    </source>
</evidence>
<dbReference type="Pfam" id="PF00361">
    <property type="entry name" value="Proton_antipo_M"/>
    <property type="match status" value="1"/>
</dbReference>
<dbReference type="InterPro" id="IPR001750">
    <property type="entry name" value="ND/Mrp_TM"/>
</dbReference>
<keyword evidence="13 17" id="KW-0830">Ubiquinone</keyword>
<evidence type="ECO:0000259" key="18">
    <source>
        <dbReference type="Pfam" id="PF00361"/>
    </source>
</evidence>
<keyword evidence="12 17" id="KW-0520">NAD</keyword>
<keyword evidence="14 17" id="KW-0496">Mitochondrion</keyword>
<feature type="transmembrane region" description="Helical" evidence="17">
    <location>
        <begin position="293"/>
        <end position="315"/>
    </location>
</feature>
<evidence type="ECO:0000256" key="16">
    <source>
        <dbReference type="ARBA" id="ARBA00049551"/>
    </source>
</evidence>
<dbReference type="AlphaFoldDB" id="A0A1L5BW98"/>
<evidence type="ECO:0000256" key="1">
    <source>
        <dbReference type="ARBA" id="ARBA00003257"/>
    </source>
</evidence>
<dbReference type="PANTHER" id="PTHR42829">
    <property type="entry name" value="NADH-UBIQUINONE OXIDOREDUCTASE CHAIN 5"/>
    <property type="match status" value="1"/>
</dbReference>
<gene>
    <name evidence="21" type="primary">ND5</name>
</gene>
<evidence type="ECO:0000256" key="7">
    <source>
        <dbReference type="ARBA" id="ARBA00022692"/>
    </source>
</evidence>
<geneLocation type="mitochondrion" evidence="21"/>
<feature type="transmembrane region" description="Helical" evidence="17">
    <location>
        <begin position="418"/>
        <end position="440"/>
    </location>
</feature>
<evidence type="ECO:0000259" key="19">
    <source>
        <dbReference type="Pfam" id="PF00662"/>
    </source>
</evidence>
<keyword evidence="11 17" id="KW-1133">Transmembrane helix</keyword>
<dbReference type="PRINTS" id="PR01434">
    <property type="entry name" value="NADHDHGNASE5"/>
</dbReference>
<dbReference type="GO" id="GO:0005743">
    <property type="term" value="C:mitochondrial inner membrane"/>
    <property type="evidence" value="ECO:0007669"/>
    <property type="project" value="UniProtKB-SubCell"/>
</dbReference>
<feature type="domain" description="NADH:quinone oxidoreductase/Mrp antiporter transmembrane" evidence="18">
    <location>
        <begin position="108"/>
        <end position="374"/>
    </location>
</feature>
<dbReference type="GO" id="GO:0042773">
    <property type="term" value="P:ATP synthesis coupled electron transport"/>
    <property type="evidence" value="ECO:0007669"/>
    <property type="project" value="InterPro"/>
</dbReference>
<keyword evidence="5 17" id="KW-0813">Transport</keyword>
<dbReference type="Pfam" id="PF00662">
    <property type="entry name" value="Proton_antipo_N"/>
    <property type="match status" value="1"/>
</dbReference>
<evidence type="ECO:0000256" key="12">
    <source>
        <dbReference type="ARBA" id="ARBA00023027"/>
    </source>
</evidence>
<keyword evidence="7 17" id="KW-0812">Transmembrane</keyword>
<feature type="transmembrane region" description="Helical" evidence="17">
    <location>
        <begin position="336"/>
        <end position="358"/>
    </location>
</feature>
<sequence>MSIGFKVFSVMSSGLLMVSSVMFFSGLCSVLYNYSLIIEWEILSLSSSMVSMSLVFDWMSLIFLGSVCLISGVIMKYSEYYMDGEVNFVRFSFILSMFVGSMWLLIISPNMISLLLGWDGLGLTSYALVIYYQNELSCNAGMLTVLSNRVGDVAILLSIALLFSEGGPDFYGVFYIMDSGLVFLVILAGFTKSAQMPFSAWLPAAMAAPTPVSALVHSSTLVTAGVYLLIRFNDIVQKSDLSLVLLSVSTMTMFMAGLGAVFESDMKKVVALSTLSQLGLMIMILSVGMKELAFFHLIAHAMFKSSLFMCVGFMIHGSGGAQDSRQMSSFSLSSPMLGVMLGTTNLALCGFPFLAGFYSKDAALEYMHLSSMNLSFTGLIMAGTGLTVAYSFRVLYLSASGTNVMSSISGMSDFDFTVVKSVAILFLASLFSGFLMYWVVLPLEVASFLSGPQKYSIALVSLMGGAGLYSVMQLKSMGGSKGFKMLEVAVSTMWFLGQLSTKLLVRSSVVTGLVSVKLMDTGWFEYYGGQGGRSILLKSSETLQQAQGSPMVKSFMITVFLSLMVLVLMA</sequence>
<proteinExistence type="inferred from homology"/>
<name>A0A1L5BW98_9CRUS</name>
<dbReference type="GO" id="GO:0015990">
    <property type="term" value="P:electron transport coupled proton transport"/>
    <property type="evidence" value="ECO:0007669"/>
    <property type="project" value="TreeGrafter"/>
</dbReference>
<keyword evidence="15 17" id="KW-0472">Membrane</keyword>
<feature type="transmembrane region" description="Helical" evidence="17">
    <location>
        <begin position="378"/>
        <end position="397"/>
    </location>
</feature>
<reference evidence="21" key="1">
    <citation type="journal article" date="2016" name="BMC Genomics">
        <title>Evolution of mitochondrial genomes in Baikalian amphipods.</title>
        <authorList>
            <person name="Romanova E.V."/>
            <person name="Aleoshin V.V."/>
            <person name="Kamaltynov R.M."/>
            <person name="Mikhailov K.V."/>
            <person name="Logacheva M.D."/>
            <person name="Sirotinina E.A."/>
            <person name="Gornov A.Y."/>
            <person name="Anikin A.S."/>
            <person name="Sherbakov D.Y."/>
        </authorList>
    </citation>
    <scope>NUCLEOTIDE SEQUENCE</scope>
</reference>
<evidence type="ECO:0000256" key="5">
    <source>
        <dbReference type="ARBA" id="ARBA00022448"/>
    </source>
</evidence>
<comment type="similarity">
    <text evidence="17">Belongs to the complex I subunit 5 family.</text>
</comment>
<evidence type="ECO:0000256" key="8">
    <source>
        <dbReference type="ARBA" id="ARBA00022792"/>
    </source>
</evidence>
<dbReference type="EMBL" id="KX341965">
    <property type="protein sequence ID" value="APL97242.1"/>
    <property type="molecule type" value="Genomic_DNA"/>
</dbReference>
<comment type="function">
    <text evidence="17">Core subunit of the mitochondrial membrane respiratory chain NADH dehydrogenase (Complex I) which catalyzes electron transfer from NADH through the respiratory chain, using ubiquinone as an electron acceptor. Essential for the catalytic activity and assembly of complex I.</text>
</comment>
<organism evidence="21">
    <name type="scientific">Garjajewia cabanisii</name>
    <dbReference type="NCBI Taxonomy" id="686703"/>
    <lineage>
        <taxon>Eukaryota</taxon>
        <taxon>Metazoa</taxon>
        <taxon>Ecdysozoa</taxon>
        <taxon>Arthropoda</taxon>
        <taxon>Crustacea</taxon>
        <taxon>Multicrustacea</taxon>
        <taxon>Malacostraca</taxon>
        <taxon>Eumalacostraca</taxon>
        <taxon>Peracarida</taxon>
        <taxon>Amphipoda</taxon>
        <taxon>Senticaudata</taxon>
        <taxon>Gammarida</taxon>
        <taxon>Gammaridira</taxon>
        <taxon>Gammaroidea</taxon>
        <taxon>Acanthogammaridae</taxon>
        <taxon>Plesiogammarinae</taxon>
        <taxon>Garjajewia</taxon>
    </lineage>
</organism>
<feature type="transmembrane region" description="Helical" evidence="17">
    <location>
        <begin position="269"/>
        <end position="287"/>
    </location>
</feature>
<feature type="domain" description="NADH-Ubiquinone oxidoreductase (complex I) chain 5 N-terminal" evidence="19">
    <location>
        <begin position="44"/>
        <end position="91"/>
    </location>
</feature>
<feature type="transmembrane region" description="Helical" evidence="17">
    <location>
        <begin position="143"/>
        <end position="164"/>
    </location>
</feature>
<dbReference type="GO" id="GO:0003954">
    <property type="term" value="F:NADH dehydrogenase activity"/>
    <property type="evidence" value="ECO:0007669"/>
    <property type="project" value="TreeGrafter"/>
</dbReference>
<feature type="transmembrane region" description="Helical" evidence="17">
    <location>
        <begin position="170"/>
        <end position="191"/>
    </location>
</feature>